<dbReference type="SMART" id="SM00054">
    <property type="entry name" value="EFh"/>
    <property type="match status" value="3"/>
</dbReference>
<evidence type="ECO:0000313" key="5">
    <source>
        <dbReference type="Proteomes" id="UP001149090"/>
    </source>
</evidence>
<evidence type="ECO:0000259" key="3">
    <source>
        <dbReference type="PROSITE" id="PS50222"/>
    </source>
</evidence>
<dbReference type="AlphaFoldDB" id="A0A9Q0LB51"/>
<dbReference type="PROSITE" id="PS50222">
    <property type="entry name" value="EF_HAND_2"/>
    <property type="match status" value="3"/>
</dbReference>
<dbReference type="InterPro" id="IPR050230">
    <property type="entry name" value="CALM/Myosin/TropC-like"/>
</dbReference>
<dbReference type="InterPro" id="IPR018247">
    <property type="entry name" value="EF_Hand_1_Ca_BS"/>
</dbReference>
<dbReference type="GO" id="GO:0005509">
    <property type="term" value="F:calcium ion binding"/>
    <property type="evidence" value="ECO:0007669"/>
    <property type="project" value="InterPro"/>
</dbReference>
<dbReference type="SUPFAM" id="SSF47473">
    <property type="entry name" value="EF-hand"/>
    <property type="match status" value="1"/>
</dbReference>
<dbReference type="Gene3D" id="1.10.238.10">
    <property type="entry name" value="EF-hand"/>
    <property type="match status" value="2"/>
</dbReference>
<dbReference type="PANTHER" id="PTHR23048:SF0">
    <property type="entry name" value="CALMODULIN LIKE 3"/>
    <property type="match status" value="1"/>
</dbReference>
<accession>A0A9Q0LB51</accession>
<comment type="caution">
    <text evidence="4">The sequence shown here is derived from an EMBL/GenBank/DDBJ whole genome shotgun (WGS) entry which is preliminary data.</text>
</comment>
<dbReference type="InterPro" id="IPR002048">
    <property type="entry name" value="EF_hand_dom"/>
</dbReference>
<dbReference type="PROSITE" id="PS00018">
    <property type="entry name" value="EF_HAND_1"/>
    <property type="match status" value="2"/>
</dbReference>
<feature type="domain" description="EF-hand" evidence="3">
    <location>
        <begin position="115"/>
        <end position="149"/>
    </location>
</feature>
<protein>
    <submittedName>
        <fullName evidence="4">Ef-hand protein</fullName>
    </submittedName>
</protein>
<gene>
    <name evidence="4" type="ORF">M0811_12631</name>
</gene>
<dbReference type="EMBL" id="JAPDFW010000121">
    <property type="protein sequence ID" value="KAJ5068045.1"/>
    <property type="molecule type" value="Genomic_DNA"/>
</dbReference>
<keyword evidence="2" id="KW-0106">Calcium</keyword>
<feature type="domain" description="EF-hand" evidence="3">
    <location>
        <begin position="91"/>
        <end position="114"/>
    </location>
</feature>
<dbReference type="OMA" id="EIMTAKM"/>
<dbReference type="FunFam" id="1.10.238.10:FF:000001">
    <property type="entry name" value="Calmodulin 1"/>
    <property type="match status" value="1"/>
</dbReference>
<reference evidence="4" key="1">
    <citation type="submission" date="2022-10" db="EMBL/GenBank/DDBJ databases">
        <title>Novel sulphate-reducing endosymbionts in the free-living metamonad Anaeramoeba.</title>
        <authorList>
            <person name="Jerlstrom-Hultqvist J."/>
            <person name="Cepicka I."/>
            <person name="Gallot-Lavallee L."/>
            <person name="Salas-Leiva D."/>
            <person name="Curtis B.A."/>
            <person name="Zahonova K."/>
            <person name="Pipaliya S."/>
            <person name="Dacks J."/>
            <person name="Roger A.J."/>
        </authorList>
    </citation>
    <scope>NUCLEOTIDE SEQUENCE</scope>
    <source>
        <strain evidence="4">BMAN</strain>
    </source>
</reference>
<evidence type="ECO:0000313" key="4">
    <source>
        <dbReference type="EMBL" id="KAJ5068045.1"/>
    </source>
</evidence>
<dbReference type="Proteomes" id="UP001149090">
    <property type="component" value="Unassembled WGS sequence"/>
</dbReference>
<organism evidence="4 5">
    <name type="scientific">Anaeramoeba ignava</name>
    <name type="common">Anaerobic marine amoeba</name>
    <dbReference type="NCBI Taxonomy" id="1746090"/>
    <lineage>
        <taxon>Eukaryota</taxon>
        <taxon>Metamonada</taxon>
        <taxon>Anaeramoebidae</taxon>
        <taxon>Anaeramoeba</taxon>
    </lineage>
</organism>
<feature type="domain" description="EF-hand" evidence="3">
    <location>
        <begin position="7"/>
        <end position="42"/>
    </location>
</feature>
<keyword evidence="5" id="KW-1185">Reference proteome</keyword>
<keyword evidence="1" id="KW-0677">Repeat</keyword>
<sequence>MNEFSEQQIQEIQQPFKLYDFDMDGNITPNEIGVVLRSLGLPPSESEIEKIKSKYEKTQKISFDEFLLIYKNILAKKPEYDNQFQRAVGWLDKNKSGFIEIKELKRLLTSIGEPITEEEFNNFFKEFAQNKDGKISVEDFKKLFLVNEK</sequence>
<dbReference type="CDD" id="cd00051">
    <property type="entry name" value="EFh"/>
    <property type="match status" value="1"/>
</dbReference>
<evidence type="ECO:0000256" key="1">
    <source>
        <dbReference type="ARBA" id="ARBA00022737"/>
    </source>
</evidence>
<dbReference type="GO" id="GO:0016460">
    <property type="term" value="C:myosin II complex"/>
    <property type="evidence" value="ECO:0007669"/>
    <property type="project" value="TreeGrafter"/>
</dbReference>
<dbReference type="Pfam" id="PF13499">
    <property type="entry name" value="EF-hand_7"/>
    <property type="match status" value="2"/>
</dbReference>
<evidence type="ECO:0000256" key="2">
    <source>
        <dbReference type="ARBA" id="ARBA00022837"/>
    </source>
</evidence>
<name>A0A9Q0LB51_ANAIG</name>
<dbReference type="PANTHER" id="PTHR23048">
    <property type="entry name" value="MYOSIN LIGHT CHAIN 1, 3"/>
    <property type="match status" value="1"/>
</dbReference>
<dbReference type="InterPro" id="IPR011992">
    <property type="entry name" value="EF-hand-dom_pair"/>
</dbReference>
<dbReference type="OrthoDB" id="435273at2759"/>
<proteinExistence type="predicted"/>